<evidence type="ECO:0000256" key="8">
    <source>
        <dbReference type="ARBA" id="ARBA00049120"/>
    </source>
</evidence>
<dbReference type="PRINTS" id="PR00508">
    <property type="entry name" value="S21N4MTFRASE"/>
</dbReference>
<evidence type="ECO:0000256" key="4">
    <source>
        <dbReference type="ARBA" id="ARBA00022691"/>
    </source>
</evidence>
<evidence type="ECO:0000256" key="5">
    <source>
        <dbReference type="ARBA" id="ARBA00022747"/>
    </source>
</evidence>
<feature type="domain" description="DNA methylase N-4/N-6" evidence="10">
    <location>
        <begin position="130"/>
        <end position="380"/>
    </location>
</feature>
<dbReference type="GO" id="GO:0015667">
    <property type="term" value="F:site-specific DNA-methyltransferase (cytosine-N4-specific) activity"/>
    <property type="evidence" value="ECO:0007669"/>
    <property type="project" value="UniProtKB-EC"/>
</dbReference>
<evidence type="ECO:0000313" key="12">
    <source>
        <dbReference type="EMBL" id="AQT06485.1"/>
    </source>
</evidence>
<dbReference type="Pfam" id="PF01555">
    <property type="entry name" value="N6_N4_Mtase"/>
    <property type="match status" value="1"/>
</dbReference>
<evidence type="ECO:0000256" key="1">
    <source>
        <dbReference type="ARBA" id="ARBA00010203"/>
    </source>
</evidence>
<reference evidence="12 13" key="1">
    <citation type="submission" date="2016-03" db="EMBL/GenBank/DDBJ databases">
        <title>Acetic acid bacteria sequencing.</title>
        <authorList>
            <person name="Brandt J."/>
            <person name="Jakob F."/>
            <person name="Vogel R.F."/>
        </authorList>
    </citation>
    <scope>NUCLEOTIDE SEQUENCE [LARGE SCALE GENOMIC DNA]</scope>
    <source>
        <strain evidence="12 13">TMW2.1084</strain>
        <plasmid evidence="13">pac1084_1</plasmid>
    </source>
</reference>
<evidence type="ECO:0000256" key="7">
    <source>
        <dbReference type="ARBA" id="ARBA00047942"/>
    </source>
</evidence>
<evidence type="ECO:0000256" key="2">
    <source>
        <dbReference type="ARBA" id="ARBA00022603"/>
    </source>
</evidence>
<dbReference type="InterPro" id="IPR029063">
    <property type="entry name" value="SAM-dependent_MTases_sf"/>
</dbReference>
<accession>A0A1U9LJ55</accession>
<dbReference type="AlphaFoldDB" id="A0A1U9LJ55"/>
<comment type="catalytic activity">
    <reaction evidence="8">
        <text>a 2'-deoxycytidine in DNA + S-adenosyl-L-methionine = an N(4)-methyl-2'-deoxycytidine in DNA + S-adenosyl-L-homocysteine + H(+)</text>
        <dbReference type="Rhea" id="RHEA:16857"/>
        <dbReference type="Rhea" id="RHEA-COMP:11369"/>
        <dbReference type="Rhea" id="RHEA-COMP:13674"/>
        <dbReference type="ChEBI" id="CHEBI:15378"/>
        <dbReference type="ChEBI" id="CHEBI:57856"/>
        <dbReference type="ChEBI" id="CHEBI:59789"/>
        <dbReference type="ChEBI" id="CHEBI:85452"/>
        <dbReference type="ChEBI" id="CHEBI:137933"/>
        <dbReference type="EC" id="2.1.1.113"/>
    </reaction>
</comment>
<keyword evidence="6" id="KW-0238">DNA-binding</keyword>
<dbReference type="REBASE" id="191107">
    <property type="entry name" value="M.Ape1084ORF15860P"/>
</dbReference>
<evidence type="ECO:0000256" key="9">
    <source>
        <dbReference type="RuleBase" id="RU362026"/>
    </source>
</evidence>
<evidence type="ECO:0000259" key="11">
    <source>
        <dbReference type="Pfam" id="PF14338"/>
    </source>
</evidence>
<dbReference type="GO" id="GO:0008170">
    <property type="term" value="F:N-methyltransferase activity"/>
    <property type="evidence" value="ECO:0007669"/>
    <property type="project" value="InterPro"/>
</dbReference>
<dbReference type="InterPro" id="IPR001091">
    <property type="entry name" value="RM_Methyltransferase"/>
</dbReference>
<dbReference type="GO" id="GO:0003677">
    <property type="term" value="F:DNA binding"/>
    <property type="evidence" value="ECO:0007669"/>
    <property type="project" value="UniProtKB-KW"/>
</dbReference>
<dbReference type="SUPFAM" id="SSF53335">
    <property type="entry name" value="S-adenosyl-L-methionine-dependent methyltransferases"/>
    <property type="match status" value="1"/>
</dbReference>
<dbReference type="GO" id="GO:0009307">
    <property type="term" value="P:DNA restriction-modification system"/>
    <property type="evidence" value="ECO:0007669"/>
    <property type="project" value="UniProtKB-KW"/>
</dbReference>
<dbReference type="GO" id="GO:0032259">
    <property type="term" value="P:methylation"/>
    <property type="evidence" value="ECO:0007669"/>
    <property type="project" value="UniProtKB-KW"/>
</dbReference>
<dbReference type="GO" id="GO:0009007">
    <property type="term" value="F:site-specific DNA-methyltransferase (adenine-specific) activity"/>
    <property type="evidence" value="ECO:0007669"/>
    <property type="project" value="UniProtKB-EC"/>
</dbReference>
<gene>
    <name evidence="12" type="ORF">A0U91_15860</name>
</gene>
<dbReference type="InterPro" id="IPR017985">
    <property type="entry name" value="MeTrfase_CN4_CS"/>
</dbReference>
<keyword evidence="2" id="KW-0489">Methyltransferase</keyword>
<geneLocation type="plasmid" evidence="13">
    <name>pac1084_1</name>
</geneLocation>
<dbReference type="EC" id="2.1.1.-" evidence="9"/>
<dbReference type="EMBL" id="CP014688">
    <property type="protein sequence ID" value="AQT06485.1"/>
    <property type="molecule type" value="Genomic_DNA"/>
</dbReference>
<dbReference type="PROSITE" id="PS00093">
    <property type="entry name" value="N4_MTASE"/>
    <property type="match status" value="1"/>
</dbReference>
<dbReference type="InterPro" id="IPR002941">
    <property type="entry name" value="DNA_methylase_N4/N6"/>
</dbReference>
<dbReference type="Gene3D" id="3.40.50.150">
    <property type="entry name" value="Vaccinia Virus protein VP39"/>
    <property type="match status" value="1"/>
</dbReference>
<evidence type="ECO:0000256" key="3">
    <source>
        <dbReference type="ARBA" id="ARBA00022679"/>
    </source>
</evidence>
<comment type="catalytic activity">
    <reaction evidence="7">
        <text>a 2'-deoxyadenosine in DNA + S-adenosyl-L-methionine = an N(6)-methyl-2'-deoxyadenosine in DNA + S-adenosyl-L-homocysteine + H(+)</text>
        <dbReference type="Rhea" id="RHEA:15197"/>
        <dbReference type="Rhea" id="RHEA-COMP:12418"/>
        <dbReference type="Rhea" id="RHEA-COMP:12419"/>
        <dbReference type="ChEBI" id="CHEBI:15378"/>
        <dbReference type="ChEBI" id="CHEBI:57856"/>
        <dbReference type="ChEBI" id="CHEBI:59789"/>
        <dbReference type="ChEBI" id="CHEBI:90615"/>
        <dbReference type="ChEBI" id="CHEBI:90616"/>
        <dbReference type="EC" id="2.1.1.72"/>
    </reaction>
</comment>
<dbReference type="KEGG" id="aper:A0U91_15860"/>
<keyword evidence="5" id="KW-0680">Restriction system</keyword>
<comment type="similarity">
    <text evidence="1">Belongs to the N(4)/N(6)-methyltransferase family. N(4) subfamily.</text>
</comment>
<keyword evidence="12" id="KW-0614">Plasmid</keyword>
<dbReference type="Proteomes" id="UP000189055">
    <property type="component" value="Plasmid pAC1084_1"/>
</dbReference>
<feature type="domain" description="Restriction system protein Mrr-like N-terminal" evidence="11">
    <location>
        <begin position="7"/>
        <end position="95"/>
    </location>
</feature>
<dbReference type="RefSeq" id="WP_077932111.1">
    <property type="nucleotide sequence ID" value="NZ_CP014688.1"/>
</dbReference>
<keyword evidence="3" id="KW-0808">Transferase</keyword>
<evidence type="ECO:0000259" key="10">
    <source>
        <dbReference type="Pfam" id="PF01555"/>
    </source>
</evidence>
<protein>
    <recommendedName>
        <fullName evidence="9">Methyltransferase</fullName>
        <ecNumber evidence="9">2.1.1.-</ecNumber>
    </recommendedName>
</protein>
<name>A0A1U9LJ55_9PROT</name>
<sequence length="402" mass="44445">MPVTRKQLLLPLISALAKAGGEGRPSSVYDDIARELGLTDAERNQKTKADRTGKEHNAFERNVRWMRQTATRKGLISSPERGLWALTDIGHDRLNNASEGLLVTIFETPHGHALWGKLETAVGHFEDSAIDLLFTSPPYPGAMKKYVNGDLDEENWVAFMMDMINGFAPKMTETGSMMLNVAETYAPGLPVKQEHLTKLRMRLVTETRFRVLDTLYWHNTSRLASPFRWVAQQRIRLKPSVEPVLWISENPYAKANNRNVLQDYKKPPTQTYHKGGLRPGGHRISATGFSRDNGGSIAPVMFSAGGSAGPKAYRKALKAEGLPQHPAIMPEALARHCVKLATDPGDFVVDPMAGSMTTAAACEALGRDWACIDSSLSYLAGARHKFPDREENEDLIDALLNG</sequence>
<keyword evidence="4" id="KW-0949">S-adenosyl-L-methionine</keyword>
<proteinExistence type="inferred from homology"/>
<dbReference type="InterPro" id="IPR025745">
    <property type="entry name" value="Mrr-like_N_dom"/>
</dbReference>
<organism evidence="12 13">
    <name type="scientific">Acetobacter persici</name>
    <dbReference type="NCBI Taxonomy" id="1076596"/>
    <lineage>
        <taxon>Bacteria</taxon>
        <taxon>Pseudomonadati</taxon>
        <taxon>Pseudomonadota</taxon>
        <taxon>Alphaproteobacteria</taxon>
        <taxon>Acetobacterales</taxon>
        <taxon>Acetobacteraceae</taxon>
        <taxon>Acetobacter</taxon>
    </lineage>
</organism>
<evidence type="ECO:0000313" key="13">
    <source>
        <dbReference type="Proteomes" id="UP000189055"/>
    </source>
</evidence>
<evidence type="ECO:0000256" key="6">
    <source>
        <dbReference type="ARBA" id="ARBA00023125"/>
    </source>
</evidence>
<dbReference type="Pfam" id="PF14338">
    <property type="entry name" value="Mrr_N"/>
    <property type="match status" value="1"/>
</dbReference>